<gene>
    <name evidence="8" type="ORF">LSTR_LSTR002771</name>
</gene>
<reference evidence="8 9" key="1">
    <citation type="journal article" date="2017" name="Gigascience">
        <title>Genome sequence of the small brown planthopper, Laodelphax striatellus.</title>
        <authorList>
            <person name="Zhu J."/>
            <person name="Jiang F."/>
            <person name="Wang X."/>
            <person name="Yang P."/>
            <person name="Bao Y."/>
            <person name="Zhao W."/>
            <person name="Wang W."/>
            <person name="Lu H."/>
            <person name="Wang Q."/>
            <person name="Cui N."/>
            <person name="Li J."/>
            <person name="Chen X."/>
            <person name="Luo L."/>
            <person name="Yu J."/>
            <person name="Kang L."/>
            <person name="Cui F."/>
        </authorList>
    </citation>
    <scope>NUCLEOTIDE SEQUENCE [LARGE SCALE GENOMIC DNA]</scope>
    <source>
        <strain evidence="8">Lst14</strain>
    </source>
</reference>
<comment type="similarity">
    <text evidence="1 7">Belongs to the peptidase S10 family.</text>
</comment>
<dbReference type="InterPro" id="IPR018202">
    <property type="entry name" value="Ser_caboxypep_ser_AS"/>
</dbReference>
<dbReference type="PROSITE" id="PS00560">
    <property type="entry name" value="CARBOXYPEPT_SER_HIS"/>
    <property type="match status" value="1"/>
</dbReference>
<dbReference type="Proteomes" id="UP000291343">
    <property type="component" value="Unassembled WGS sequence"/>
</dbReference>
<evidence type="ECO:0000256" key="4">
    <source>
        <dbReference type="ARBA" id="ARBA00022729"/>
    </source>
</evidence>
<dbReference type="PANTHER" id="PTHR11802:SF472">
    <property type="entry name" value="SERINE CARBOXYPEPTIDASE CPVL-RELATED"/>
    <property type="match status" value="1"/>
</dbReference>
<dbReference type="GO" id="GO:0004185">
    <property type="term" value="F:serine-type carboxypeptidase activity"/>
    <property type="evidence" value="ECO:0007669"/>
    <property type="project" value="UniProtKB-UniRule"/>
</dbReference>
<dbReference type="InterPro" id="IPR033124">
    <property type="entry name" value="Ser_caboxypep_his_AS"/>
</dbReference>
<dbReference type="EC" id="3.4.16.-" evidence="7"/>
<sequence length="480" mass="54443">MVRKQTMSLIFYGLAPIFLKGVICTENVNFKFNVPLLRSAYPVWDTVPISGKSGVGDPLILTPLIESKEFEKARDLALVKNLPGLGESDDIESYSGFFTVDEEHNSNLYFWFFPSMTRNENDPVLLWLQGGPGASSLYGLFEEIGPFSVTTDMKLKLNEHSWHRNHSLIFIDNPVGTGFSFTDTDAGYCENQEKVGEHLYSALIQFYSIFEKYKSAPFYITGESYAGKFIPTLAHTIHKKNSNNPDFKINLQGVAIGNGFTDPKTMLHYSDFVYQLGLVDSHVRDSMALAEKQSVEALKNNNTVKAYNGWAETLFLFASGSHFRNLYNFLSPDSKPLEDFFAVYLQTPEVRRALHVGDLEFTSIGKVYVKMVPDFMNSVQPTVEEVINNYRVLFYSGQMDIIVAYPLSVNLFENLSHSRSDEYKNATRRPWMVEEELAGYIKQAGNFTEVLVRNAGHMVPSDQPEWAYKLISDFTLNTLE</sequence>
<evidence type="ECO:0000256" key="6">
    <source>
        <dbReference type="ARBA" id="ARBA00023180"/>
    </source>
</evidence>
<evidence type="ECO:0000313" key="9">
    <source>
        <dbReference type="Proteomes" id="UP000291343"/>
    </source>
</evidence>
<dbReference type="Pfam" id="PF00450">
    <property type="entry name" value="Peptidase_S10"/>
    <property type="match status" value="1"/>
</dbReference>
<organism evidence="8 9">
    <name type="scientific">Laodelphax striatellus</name>
    <name type="common">Small brown planthopper</name>
    <name type="synonym">Delphax striatella</name>
    <dbReference type="NCBI Taxonomy" id="195883"/>
    <lineage>
        <taxon>Eukaryota</taxon>
        <taxon>Metazoa</taxon>
        <taxon>Ecdysozoa</taxon>
        <taxon>Arthropoda</taxon>
        <taxon>Hexapoda</taxon>
        <taxon>Insecta</taxon>
        <taxon>Pterygota</taxon>
        <taxon>Neoptera</taxon>
        <taxon>Paraneoptera</taxon>
        <taxon>Hemiptera</taxon>
        <taxon>Auchenorrhyncha</taxon>
        <taxon>Fulgoroidea</taxon>
        <taxon>Delphacidae</taxon>
        <taxon>Criomorphinae</taxon>
        <taxon>Laodelphax</taxon>
    </lineage>
</organism>
<proteinExistence type="inferred from homology"/>
<dbReference type="PANTHER" id="PTHR11802">
    <property type="entry name" value="SERINE PROTEASE FAMILY S10 SERINE CARBOXYPEPTIDASE"/>
    <property type="match status" value="1"/>
</dbReference>
<dbReference type="SUPFAM" id="SSF53474">
    <property type="entry name" value="alpha/beta-Hydrolases"/>
    <property type="match status" value="1"/>
</dbReference>
<dbReference type="InterPro" id="IPR001563">
    <property type="entry name" value="Peptidase_S10"/>
</dbReference>
<dbReference type="AlphaFoldDB" id="A0A482WMC2"/>
<dbReference type="InParanoid" id="A0A482WMC2"/>
<dbReference type="SMR" id="A0A482WMC2"/>
<keyword evidence="3 7" id="KW-0645">Protease</keyword>
<protein>
    <recommendedName>
        <fullName evidence="7">Carboxypeptidase</fullName>
        <ecNumber evidence="7">3.4.16.-</ecNumber>
    </recommendedName>
</protein>
<evidence type="ECO:0000256" key="1">
    <source>
        <dbReference type="ARBA" id="ARBA00009431"/>
    </source>
</evidence>
<dbReference type="GO" id="GO:0006508">
    <property type="term" value="P:proteolysis"/>
    <property type="evidence" value="ECO:0007669"/>
    <property type="project" value="UniProtKB-KW"/>
</dbReference>
<keyword evidence="5 7" id="KW-0378">Hydrolase</keyword>
<evidence type="ECO:0000256" key="7">
    <source>
        <dbReference type="RuleBase" id="RU361156"/>
    </source>
</evidence>
<evidence type="ECO:0000256" key="3">
    <source>
        <dbReference type="ARBA" id="ARBA00022670"/>
    </source>
</evidence>
<dbReference type="PRINTS" id="PR00724">
    <property type="entry name" value="CRBOXYPTASEC"/>
</dbReference>
<comment type="caution">
    <text evidence="8">The sequence shown here is derived from an EMBL/GenBank/DDBJ whole genome shotgun (WGS) entry which is preliminary data.</text>
</comment>
<dbReference type="InterPro" id="IPR029058">
    <property type="entry name" value="AB_hydrolase_fold"/>
</dbReference>
<evidence type="ECO:0000313" key="8">
    <source>
        <dbReference type="EMBL" id="RZF34689.1"/>
    </source>
</evidence>
<keyword evidence="9" id="KW-1185">Reference proteome</keyword>
<keyword evidence="2 7" id="KW-0121">Carboxypeptidase</keyword>
<dbReference type="OrthoDB" id="443318at2759"/>
<accession>A0A482WMC2</accession>
<dbReference type="PROSITE" id="PS00131">
    <property type="entry name" value="CARBOXYPEPT_SER_SER"/>
    <property type="match status" value="1"/>
</dbReference>
<keyword evidence="4" id="KW-0732">Signal</keyword>
<keyword evidence="6" id="KW-0325">Glycoprotein</keyword>
<dbReference type="Gene3D" id="3.40.50.1820">
    <property type="entry name" value="alpha/beta hydrolase"/>
    <property type="match status" value="1"/>
</dbReference>
<evidence type="ECO:0000256" key="2">
    <source>
        <dbReference type="ARBA" id="ARBA00022645"/>
    </source>
</evidence>
<evidence type="ECO:0000256" key="5">
    <source>
        <dbReference type="ARBA" id="ARBA00022801"/>
    </source>
</evidence>
<name>A0A482WMC2_LAOST</name>
<dbReference type="STRING" id="195883.A0A482WMC2"/>
<dbReference type="EMBL" id="QKKF02030719">
    <property type="protein sequence ID" value="RZF34689.1"/>
    <property type="molecule type" value="Genomic_DNA"/>
</dbReference>